<dbReference type="PANTHER" id="PTHR43586">
    <property type="entry name" value="CYSTEINE DESULFURASE"/>
    <property type="match status" value="1"/>
</dbReference>
<comment type="caution">
    <text evidence="7">The sequence shown here is derived from an EMBL/GenBank/DDBJ whole genome shotgun (WGS) entry which is preliminary data.</text>
</comment>
<gene>
    <name evidence="7" type="ORF">LSAT_V11C100044110</name>
</gene>
<feature type="domain" description="Aminotransferase class V" evidence="6">
    <location>
        <begin position="111"/>
        <end position="184"/>
    </location>
</feature>
<evidence type="ECO:0000256" key="1">
    <source>
        <dbReference type="ARBA" id="ARBA00001933"/>
    </source>
</evidence>
<evidence type="ECO:0000256" key="5">
    <source>
        <dbReference type="RuleBase" id="RU004504"/>
    </source>
</evidence>
<dbReference type="PANTHER" id="PTHR43586:SF8">
    <property type="entry name" value="CYSTEINE DESULFURASE 1, CHLOROPLASTIC"/>
    <property type="match status" value="1"/>
</dbReference>
<dbReference type="Gene3D" id="3.40.640.10">
    <property type="entry name" value="Type I PLP-dependent aspartate aminotransferase-like (Major domain)"/>
    <property type="match status" value="2"/>
</dbReference>
<dbReference type="EMBL" id="NBSK02000001">
    <property type="protein sequence ID" value="KAJ0226679.1"/>
    <property type="molecule type" value="Genomic_DNA"/>
</dbReference>
<feature type="domain" description="Aminotransferase class V" evidence="6">
    <location>
        <begin position="4"/>
        <end position="82"/>
    </location>
</feature>
<organism evidence="7 8">
    <name type="scientific">Lactuca sativa</name>
    <name type="common">Garden lettuce</name>
    <dbReference type="NCBI Taxonomy" id="4236"/>
    <lineage>
        <taxon>Eukaryota</taxon>
        <taxon>Viridiplantae</taxon>
        <taxon>Streptophyta</taxon>
        <taxon>Embryophyta</taxon>
        <taxon>Tracheophyta</taxon>
        <taxon>Spermatophyta</taxon>
        <taxon>Magnoliopsida</taxon>
        <taxon>eudicotyledons</taxon>
        <taxon>Gunneridae</taxon>
        <taxon>Pentapetalae</taxon>
        <taxon>asterids</taxon>
        <taxon>campanulids</taxon>
        <taxon>Asterales</taxon>
        <taxon>Asteraceae</taxon>
        <taxon>Cichorioideae</taxon>
        <taxon>Cichorieae</taxon>
        <taxon>Lactucinae</taxon>
        <taxon>Lactuca</taxon>
    </lineage>
</organism>
<dbReference type="InterPro" id="IPR000192">
    <property type="entry name" value="Aminotrans_V_dom"/>
</dbReference>
<evidence type="ECO:0000256" key="2">
    <source>
        <dbReference type="ARBA" id="ARBA00022898"/>
    </source>
</evidence>
<keyword evidence="8" id="KW-1185">Reference proteome</keyword>
<dbReference type="Proteomes" id="UP000235145">
    <property type="component" value="Unassembled WGS sequence"/>
</dbReference>
<evidence type="ECO:0000313" key="7">
    <source>
        <dbReference type="EMBL" id="KAJ0226679.1"/>
    </source>
</evidence>
<evidence type="ECO:0000259" key="6">
    <source>
        <dbReference type="Pfam" id="PF00266"/>
    </source>
</evidence>
<dbReference type="SUPFAM" id="SSF53383">
    <property type="entry name" value="PLP-dependent transferases"/>
    <property type="match status" value="1"/>
</dbReference>
<keyword evidence="2" id="KW-0663">Pyridoxal phosphate</keyword>
<dbReference type="InterPro" id="IPR020578">
    <property type="entry name" value="Aminotrans_V_PyrdxlP_BS"/>
</dbReference>
<dbReference type="InterPro" id="IPR015421">
    <property type="entry name" value="PyrdxlP-dep_Trfase_major"/>
</dbReference>
<comment type="catalytic activity">
    <reaction evidence="3">
        <text>(sulfur carrier)-H + L-cysteine = (sulfur carrier)-SH + L-alanine</text>
        <dbReference type="Rhea" id="RHEA:43892"/>
        <dbReference type="Rhea" id="RHEA-COMP:14737"/>
        <dbReference type="Rhea" id="RHEA-COMP:14739"/>
        <dbReference type="ChEBI" id="CHEBI:29917"/>
        <dbReference type="ChEBI" id="CHEBI:35235"/>
        <dbReference type="ChEBI" id="CHEBI:57972"/>
        <dbReference type="ChEBI" id="CHEBI:64428"/>
        <dbReference type="EC" id="2.8.1.7"/>
    </reaction>
</comment>
<dbReference type="GO" id="GO:0031071">
    <property type="term" value="F:cysteine desulfurase activity"/>
    <property type="evidence" value="ECO:0007669"/>
    <property type="project" value="UniProtKB-EC"/>
</dbReference>
<dbReference type="PROSITE" id="PS00595">
    <property type="entry name" value="AA_TRANSFER_CLASS_5"/>
    <property type="match status" value="1"/>
</dbReference>
<accession>A0A9R1WN23</accession>
<evidence type="ECO:0000256" key="3">
    <source>
        <dbReference type="ARBA" id="ARBA00050776"/>
    </source>
</evidence>
<comment type="similarity">
    <text evidence="4">Belongs to the class-V pyridoxal-phosphate-dependent aminotransferase family.</text>
</comment>
<dbReference type="AlphaFoldDB" id="A0A9R1WN23"/>
<evidence type="ECO:0000256" key="4">
    <source>
        <dbReference type="RuleBase" id="RU004075"/>
    </source>
</evidence>
<comment type="cofactor">
    <cofactor evidence="1 5">
        <name>pyridoxal 5'-phosphate</name>
        <dbReference type="ChEBI" id="CHEBI:597326"/>
    </cofactor>
</comment>
<protein>
    <recommendedName>
        <fullName evidence="6">Aminotransferase class V domain-containing protein</fullName>
    </recommendedName>
</protein>
<reference evidence="7 8" key="1">
    <citation type="journal article" date="2017" name="Nat. Commun.">
        <title>Genome assembly with in vitro proximity ligation data and whole-genome triplication in lettuce.</title>
        <authorList>
            <person name="Reyes-Chin-Wo S."/>
            <person name="Wang Z."/>
            <person name="Yang X."/>
            <person name="Kozik A."/>
            <person name="Arikit S."/>
            <person name="Song C."/>
            <person name="Xia L."/>
            <person name="Froenicke L."/>
            <person name="Lavelle D.O."/>
            <person name="Truco M.J."/>
            <person name="Xia R."/>
            <person name="Zhu S."/>
            <person name="Xu C."/>
            <person name="Xu H."/>
            <person name="Xu X."/>
            <person name="Cox K."/>
            <person name="Korf I."/>
            <person name="Meyers B.C."/>
            <person name="Michelmore R.W."/>
        </authorList>
    </citation>
    <scope>NUCLEOTIDE SEQUENCE [LARGE SCALE GENOMIC DNA]</scope>
    <source>
        <strain evidence="8">cv. Salinas</strain>
        <tissue evidence="7">Seedlings</tissue>
    </source>
</reference>
<name>A0A9R1WN23_LACSA</name>
<dbReference type="Pfam" id="PF00266">
    <property type="entry name" value="Aminotran_5"/>
    <property type="match status" value="2"/>
</dbReference>
<dbReference type="InterPro" id="IPR015424">
    <property type="entry name" value="PyrdxlP-dep_Trfase"/>
</dbReference>
<evidence type="ECO:0000313" key="8">
    <source>
        <dbReference type="Proteomes" id="UP000235145"/>
    </source>
</evidence>
<sequence length="207" mass="23201">MKVECGKLIVLTIAEHHSAIVPWQLLSERTGAVLKFVSLTEDEVPDVKMLQELLSKKTKLVVVHHVSNMLGMHYPYNCIFTQQKDFKLYKSKILNCTRATLISSRFMFIATSVLPIKDIAQWAHDVGARILVDACQSVPHMVVDVQNLGVDFLVASSHKMCGPTGVGFLYGKSELLASMPPFLGKLLGHYRVFIFGFYVYINLGEKT</sequence>
<proteinExistence type="inferred from homology"/>